<feature type="region of interest" description="Disordered" evidence="4">
    <location>
        <begin position="162"/>
        <end position="214"/>
    </location>
</feature>
<dbReference type="Pfam" id="PF00366">
    <property type="entry name" value="Ribosomal_S17"/>
    <property type="match status" value="1"/>
</dbReference>
<dbReference type="GO" id="GO:1990904">
    <property type="term" value="C:ribonucleoprotein complex"/>
    <property type="evidence" value="ECO:0007669"/>
    <property type="project" value="UniProtKB-KW"/>
</dbReference>
<evidence type="ECO:0000256" key="2">
    <source>
        <dbReference type="ARBA" id="ARBA00022980"/>
    </source>
</evidence>
<organism evidence="5 6">
    <name type="scientific">Curvularia clavata</name>
    <dbReference type="NCBI Taxonomy" id="95742"/>
    <lineage>
        <taxon>Eukaryota</taxon>
        <taxon>Fungi</taxon>
        <taxon>Dikarya</taxon>
        <taxon>Ascomycota</taxon>
        <taxon>Pezizomycotina</taxon>
        <taxon>Dothideomycetes</taxon>
        <taxon>Pleosporomycetidae</taxon>
        <taxon>Pleosporales</taxon>
        <taxon>Pleosporineae</taxon>
        <taxon>Pleosporaceae</taxon>
        <taxon>Curvularia</taxon>
    </lineage>
</organism>
<proteinExistence type="inferred from homology"/>
<protein>
    <recommendedName>
        <fullName evidence="7">Nucleic acid-binding protein</fullName>
    </recommendedName>
</protein>
<dbReference type="AlphaFoldDB" id="A0A9Q9DVK8"/>
<dbReference type="GO" id="GO:0006412">
    <property type="term" value="P:translation"/>
    <property type="evidence" value="ECO:0007669"/>
    <property type="project" value="InterPro"/>
</dbReference>
<evidence type="ECO:0000256" key="1">
    <source>
        <dbReference type="ARBA" id="ARBA00010254"/>
    </source>
</evidence>
<dbReference type="InterPro" id="IPR012340">
    <property type="entry name" value="NA-bd_OB-fold"/>
</dbReference>
<evidence type="ECO:0000256" key="3">
    <source>
        <dbReference type="ARBA" id="ARBA00023274"/>
    </source>
</evidence>
<sequence length="214" mass="23908">MASIANKVKAGKPIVQEYFSSHKVGVVVSAGKMSKAVKVRVANQEWNKKFRKHFPAPITYLVRDPNNSLVEGDIVRITSGHRISTAIRHVVTSIVAPFGEPIENRPPVLTQAQLDEQRIRDRLLKDVRSAARGRQVSVQRLAQARKQGLRIPTLEEAMERMKVHTENQKARSEAHSGQAGQQKTAKERRVGAGKKTKEEVKAESKIKDAKKQIV</sequence>
<evidence type="ECO:0000313" key="5">
    <source>
        <dbReference type="EMBL" id="USP80080.1"/>
    </source>
</evidence>
<comment type="similarity">
    <text evidence="1">Belongs to the universal ribosomal protein uS17 family.</text>
</comment>
<keyword evidence="2" id="KW-0689">Ribosomal protein</keyword>
<feature type="compositionally biased region" description="Basic and acidic residues" evidence="4">
    <location>
        <begin position="162"/>
        <end position="174"/>
    </location>
</feature>
<evidence type="ECO:0000313" key="6">
    <source>
        <dbReference type="Proteomes" id="UP001056012"/>
    </source>
</evidence>
<feature type="compositionally biased region" description="Basic and acidic residues" evidence="4">
    <location>
        <begin position="184"/>
        <end position="214"/>
    </location>
</feature>
<dbReference type="InterPro" id="IPR000266">
    <property type="entry name" value="Ribosomal_uS17"/>
</dbReference>
<dbReference type="Proteomes" id="UP001056012">
    <property type="component" value="Chromosome 5"/>
</dbReference>
<dbReference type="EMBL" id="CP089278">
    <property type="protein sequence ID" value="USP80080.1"/>
    <property type="molecule type" value="Genomic_DNA"/>
</dbReference>
<dbReference type="Gene3D" id="2.40.50.140">
    <property type="entry name" value="Nucleic acid-binding proteins"/>
    <property type="match status" value="1"/>
</dbReference>
<name>A0A9Q9DVK8_CURCL</name>
<evidence type="ECO:0008006" key="7">
    <source>
        <dbReference type="Google" id="ProtNLM"/>
    </source>
</evidence>
<evidence type="ECO:0000256" key="4">
    <source>
        <dbReference type="SAM" id="MobiDB-lite"/>
    </source>
</evidence>
<dbReference type="VEuPathDB" id="FungiDB:yc1106_07354"/>
<dbReference type="OrthoDB" id="274752at2759"/>
<gene>
    <name evidence="5" type="ORF">yc1106_07354</name>
</gene>
<reference evidence="5" key="1">
    <citation type="submission" date="2021-12" db="EMBL/GenBank/DDBJ databases">
        <title>Curvularia clavata genome.</title>
        <authorList>
            <person name="Cao Y."/>
        </authorList>
    </citation>
    <scope>NUCLEOTIDE SEQUENCE</scope>
    <source>
        <strain evidence="5">Yc1106</strain>
    </source>
</reference>
<dbReference type="GO" id="GO:0003735">
    <property type="term" value="F:structural constituent of ribosome"/>
    <property type="evidence" value="ECO:0007669"/>
    <property type="project" value="InterPro"/>
</dbReference>
<dbReference type="SUPFAM" id="SSF50249">
    <property type="entry name" value="Nucleic acid-binding proteins"/>
    <property type="match status" value="1"/>
</dbReference>
<dbReference type="GO" id="GO:0005840">
    <property type="term" value="C:ribosome"/>
    <property type="evidence" value="ECO:0007669"/>
    <property type="project" value="UniProtKB-KW"/>
</dbReference>
<keyword evidence="3" id="KW-0687">Ribonucleoprotein</keyword>
<keyword evidence="6" id="KW-1185">Reference proteome</keyword>
<accession>A0A9Q9DVK8</accession>